<sequence length="616" mass="63930">MARHFWHGATGAAILLLSANSLAAAPLPANETAGPLASLAASVQPLGVAKVGTQTLPEVFRVAQIRAKTTRDVERERAEEAKKKQQKKKRRRRATRKAKPQAVNAPPPAKKPQTAGRREGSGVSLAAALITGGPALTSGVVWTVEPLSGEAPPTVTTNSQPTLSLPAGQYRITAKLNDFLQSVEVDIPATGLARLDLGFNAARLKIKVLPTMGAMPLENARIRIVKIGVDGAPPVVDANMAAYDEVLPAGIYRIEAALGLARVSEDIGLTAGANRTVVLNLSVGYVRIRARPAPGQEPLQNVAFELLPADGLDAAPQPLASKSGASAVFTLPAGTYRIVARYGEASRRQLVDIAPNTFSDIIMDLDAGQLVATLADLPQGSKPKVAFRLVRHDGNEGPNLILSRSGAKLDVGLPVGSYTVIAELEDGRQAEKSFIVEPGVRTEIALAPPALPPAQLTITAGIVGGGKLPDGDRDRDITISVTASGTSKPIANGNLRQNDSLALPGGDYEISATHRPTGAKISSAVSAAAGSKSKVHLEFPLGVASLDLAEASQGSDAEWVLTGIDGKPVARHLGAAAEITLKPGEYVVTLTVGGTANTAALSITEGKVTPVKLPLE</sequence>
<feature type="region of interest" description="Disordered" evidence="1">
    <location>
        <begin position="70"/>
        <end position="122"/>
    </location>
</feature>
<protein>
    <submittedName>
        <fullName evidence="2">Uncharacterized protein</fullName>
    </submittedName>
</protein>
<gene>
    <name evidence="2" type="ORF">MNBD_ALPHA09-397</name>
</gene>
<name>A0A3B0TU04_9ZZZZ</name>
<feature type="compositionally biased region" description="Basic and acidic residues" evidence="1">
    <location>
        <begin position="70"/>
        <end position="83"/>
    </location>
</feature>
<dbReference type="AlphaFoldDB" id="A0A3B0TU04"/>
<evidence type="ECO:0000313" key="2">
    <source>
        <dbReference type="EMBL" id="VAW17912.1"/>
    </source>
</evidence>
<proteinExistence type="predicted"/>
<feature type="compositionally biased region" description="Basic residues" evidence="1">
    <location>
        <begin position="84"/>
        <end position="99"/>
    </location>
</feature>
<organism evidence="2">
    <name type="scientific">hydrothermal vent metagenome</name>
    <dbReference type="NCBI Taxonomy" id="652676"/>
    <lineage>
        <taxon>unclassified sequences</taxon>
        <taxon>metagenomes</taxon>
        <taxon>ecological metagenomes</taxon>
    </lineage>
</organism>
<reference evidence="2" key="1">
    <citation type="submission" date="2018-06" db="EMBL/GenBank/DDBJ databases">
        <authorList>
            <person name="Zhirakovskaya E."/>
        </authorList>
    </citation>
    <scope>NUCLEOTIDE SEQUENCE</scope>
</reference>
<dbReference type="EMBL" id="UOEM01000109">
    <property type="protein sequence ID" value="VAW17912.1"/>
    <property type="molecule type" value="Genomic_DNA"/>
</dbReference>
<evidence type="ECO:0000256" key="1">
    <source>
        <dbReference type="SAM" id="MobiDB-lite"/>
    </source>
</evidence>
<accession>A0A3B0TU04</accession>